<proteinExistence type="predicted"/>
<reference evidence="1 2" key="1">
    <citation type="submission" date="2017-02" db="EMBL/GenBank/DDBJ databases">
        <authorList>
            <person name="Peterson S.W."/>
        </authorList>
    </citation>
    <scope>NUCLEOTIDE SEQUENCE [LARGE SCALE GENOMIC DNA]</scope>
    <source>
        <strain evidence="1 2">DSM 21481</strain>
    </source>
</reference>
<dbReference type="Proteomes" id="UP000189777">
    <property type="component" value="Unassembled WGS sequence"/>
</dbReference>
<sequence>MKKLFVLLLALGAGYLVWRRLNEDSADRDLWSEVTDTID</sequence>
<dbReference type="InterPro" id="IPR047990">
    <property type="entry name" value="DLW39-like"/>
</dbReference>
<dbReference type="RefSeq" id="WP_217700772.1">
    <property type="nucleotide sequence ID" value="NZ_FUZQ01000003.1"/>
</dbReference>
<dbReference type="AlphaFoldDB" id="A0A1T5KDF6"/>
<organism evidence="1 2">
    <name type="scientific">Krasilnikoviella flava</name>
    <dbReference type="NCBI Taxonomy" id="526729"/>
    <lineage>
        <taxon>Bacteria</taxon>
        <taxon>Bacillati</taxon>
        <taxon>Actinomycetota</taxon>
        <taxon>Actinomycetes</taxon>
        <taxon>Micrococcales</taxon>
        <taxon>Promicromonosporaceae</taxon>
        <taxon>Krasilnikoviella</taxon>
    </lineage>
</organism>
<accession>A0A1T5KDF6</accession>
<dbReference type="NCBIfam" id="NF038356">
    <property type="entry name" value="actino_DLW39"/>
    <property type="match status" value="1"/>
</dbReference>
<protein>
    <submittedName>
        <fullName evidence="1">Uncharacterized protein</fullName>
    </submittedName>
</protein>
<name>A0A1T5KDF6_9MICO</name>
<evidence type="ECO:0000313" key="2">
    <source>
        <dbReference type="Proteomes" id="UP000189777"/>
    </source>
</evidence>
<dbReference type="STRING" id="526729.SAMN04324258_2078"/>
<evidence type="ECO:0000313" key="1">
    <source>
        <dbReference type="EMBL" id="SKC61475.1"/>
    </source>
</evidence>
<gene>
    <name evidence="1" type="ORF">SAMN04324258_2078</name>
</gene>
<dbReference type="EMBL" id="FUZQ01000003">
    <property type="protein sequence ID" value="SKC61475.1"/>
    <property type="molecule type" value="Genomic_DNA"/>
</dbReference>
<keyword evidence="2" id="KW-1185">Reference proteome</keyword>